<keyword evidence="3" id="KW-1185">Reference proteome</keyword>
<evidence type="ECO:0000313" key="3">
    <source>
        <dbReference type="Proteomes" id="UP001195483"/>
    </source>
</evidence>
<evidence type="ECO:0000256" key="1">
    <source>
        <dbReference type="SAM" id="MobiDB-lite"/>
    </source>
</evidence>
<accession>A0AAE0S7P8</accession>
<proteinExistence type="predicted"/>
<dbReference type="EMBL" id="JAEAOA010001416">
    <property type="protein sequence ID" value="KAK3586767.1"/>
    <property type="molecule type" value="Genomic_DNA"/>
</dbReference>
<feature type="region of interest" description="Disordered" evidence="1">
    <location>
        <begin position="17"/>
        <end position="38"/>
    </location>
</feature>
<feature type="compositionally biased region" description="Polar residues" evidence="1">
    <location>
        <begin position="61"/>
        <end position="71"/>
    </location>
</feature>
<dbReference type="Proteomes" id="UP001195483">
    <property type="component" value="Unassembled WGS sequence"/>
</dbReference>
<gene>
    <name evidence="2" type="ORF">CHS0354_023497</name>
</gene>
<evidence type="ECO:0000313" key="2">
    <source>
        <dbReference type="EMBL" id="KAK3586767.1"/>
    </source>
</evidence>
<feature type="compositionally biased region" description="Low complexity" evidence="1">
    <location>
        <begin position="18"/>
        <end position="33"/>
    </location>
</feature>
<organism evidence="2 3">
    <name type="scientific">Potamilus streckersoni</name>
    <dbReference type="NCBI Taxonomy" id="2493646"/>
    <lineage>
        <taxon>Eukaryota</taxon>
        <taxon>Metazoa</taxon>
        <taxon>Spiralia</taxon>
        <taxon>Lophotrochozoa</taxon>
        <taxon>Mollusca</taxon>
        <taxon>Bivalvia</taxon>
        <taxon>Autobranchia</taxon>
        <taxon>Heteroconchia</taxon>
        <taxon>Palaeoheterodonta</taxon>
        <taxon>Unionida</taxon>
        <taxon>Unionoidea</taxon>
        <taxon>Unionidae</taxon>
        <taxon>Ambleminae</taxon>
        <taxon>Lampsilini</taxon>
        <taxon>Potamilus</taxon>
    </lineage>
</organism>
<protein>
    <submittedName>
        <fullName evidence="2">Uncharacterized protein</fullName>
    </submittedName>
</protein>
<feature type="region of interest" description="Disordered" evidence="1">
    <location>
        <begin position="57"/>
        <end position="81"/>
    </location>
</feature>
<reference evidence="2" key="3">
    <citation type="submission" date="2023-05" db="EMBL/GenBank/DDBJ databases">
        <authorList>
            <person name="Smith C.H."/>
        </authorList>
    </citation>
    <scope>NUCLEOTIDE SEQUENCE</scope>
    <source>
        <strain evidence="2">CHS0354</strain>
        <tissue evidence="2">Mantle</tissue>
    </source>
</reference>
<name>A0AAE0S7P8_9BIVA</name>
<reference evidence="2" key="1">
    <citation type="journal article" date="2021" name="Genome Biol. Evol.">
        <title>A High-Quality Reference Genome for a Parasitic Bivalve with Doubly Uniparental Inheritance (Bivalvia: Unionida).</title>
        <authorList>
            <person name="Smith C.H."/>
        </authorList>
    </citation>
    <scope>NUCLEOTIDE SEQUENCE</scope>
    <source>
        <strain evidence="2">CHS0354</strain>
    </source>
</reference>
<comment type="caution">
    <text evidence="2">The sequence shown here is derived from an EMBL/GenBank/DDBJ whole genome shotgun (WGS) entry which is preliminary data.</text>
</comment>
<dbReference type="AlphaFoldDB" id="A0AAE0S7P8"/>
<sequence length="94" mass="10366">MDIRGRDRTWRCYLVNGNTSSISSPPPATTNSAGKQTPLFSSKTTIMSSRYIWARNEENGRTLQSGQTNGGHQLDGECAQAPVNRVEELEINPI</sequence>
<reference evidence="2" key="2">
    <citation type="journal article" date="2021" name="Genome Biol. Evol.">
        <title>Developing a high-quality reference genome for a parasitic bivalve with doubly uniparental inheritance (Bivalvia: Unionida).</title>
        <authorList>
            <person name="Smith C.H."/>
        </authorList>
    </citation>
    <scope>NUCLEOTIDE SEQUENCE</scope>
    <source>
        <strain evidence="2">CHS0354</strain>
        <tissue evidence="2">Mantle</tissue>
    </source>
</reference>